<dbReference type="RefSeq" id="WP_200123306.1">
    <property type="nucleotide sequence ID" value="NZ_CP054705.1"/>
</dbReference>
<evidence type="ECO:0000313" key="10">
    <source>
        <dbReference type="Proteomes" id="UP000595823"/>
    </source>
</evidence>
<keyword evidence="2" id="KW-0813">Transport</keyword>
<feature type="transmembrane region" description="Helical" evidence="7">
    <location>
        <begin position="234"/>
        <end position="255"/>
    </location>
</feature>
<evidence type="ECO:0000259" key="8">
    <source>
        <dbReference type="PROSITE" id="PS50850"/>
    </source>
</evidence>
<feature type="transmembrane region" description="Helical" evidence="7">
    <location>
        <begin position="199"/>
        <end position="222"/>
    </location>
</feature>
<evidence type="ECO:0000256" key="4">
    <source>
        <dbReference type="ARBA" id="ARBA00022692"/>
    </source>
</evidence>
<dbReference type="SUPFAM" id="SSF103473">
    <property type="entry name" value="MFS general substrate transporter"/>
    <property type="match status" value="1"/>
</dbReference>
<dbReference type="InterPro" id="IPR011701">
    <property type="entry name" value="MFS"/>
</dbReference>
<comment type="subcellular location">
    <subcellularLocation>
        <location evidence="1">Cell membrane</location>
        <topology evidence="1">Multi-pass membrane protein</topology>
    </subcellularLocation>
</comment>
<proteinExistence type="predicted"/>
<dbReference type="Proteomes" id="UP000595823">
    <property type="component" value="Chromosome"/>
</dbReference>
<evidence type="ECO:0000256" key="6">
    <source>
        <dbReference type="ARBA" id="ARBA00023136"/>
    </source>
</evidence>
<dbReference type="KEGG" id="scia:HUG15_11790"/>
<feature type="transmembrane region" description="Helical" evidence="7">
    <location>
        <begin position="291"/>
        <end position="313"/>
    </location>
</feature>
<dbReference type="EMBL" id="CP054705">
    <property type="protein sequence ID" value="QQK76172.1"/>
    <property type="molecule type" value="Genomic_DNA"/>
</dbReference>
<evidence type="ECO:0000256" key="1">
    <source>
        <dbReference type="ARBA" id="ARBA00004651"/>
    </source>
</evidence>
<evidence type="ECO:0000313" key="9">
    <source>
        <dbReference type="EMBL" id="QQK76172.1"/>
    </source>
</evidence>
<keyword evidence="10" id="KW-1185">Reference proteome</keyword>
<accession>A0A7T7CBQ5</accession>
<dbReference type="CDD" id="cd17324">
    <property type="entry name" value="MFS_NepI_like"/>
    <property type="match status" value="1"/>
</dbReference>
<evidence type="ECO:0000256" key="5">
    <source>
        <dbReference type="ARBA" id="ARBA00022989"/>
    </source>
</evidence>
<dbReference type="PANTHER" id="PTHR43124">
    <property type="entry name" value="PURINE EFFLUX PUMP PBUE"/>
    <property type="match status" value="1"/>
</dbReference>
<protein>
    <submittedName>
        <fullName evidence="9">MFS transporter</fullName>
    </submittedName>
</protein>
<dbReference type="Gene3D" id="1.20.1250.20">
    <property type="entry name" value="MFS general substrate transporter like domains"/>
    <property type="match status" value="1"/>
</dbReference>
<gene>
    <name evidence="9" type="ORF">HUG15_11790</name>
</gene>
<feature type="transmembrane region" description="Helical" evidence="7">
    <location>
        <begin position="156"/>
        <end position="178"/>
    </location>
</feature>
<feature type="transmembrane region" description="Helical" evidence="7">
    <location>
        <begin position="33"/>
        <end position="58"/>
    </location>
</feature>
<evidence type="ECO:0000256" key="2">
    <source>
        <dbReference type="ARBA" id="ARBA00022448"/>
    </source>
</evidence>
<organism evidence="9 10">
    <name type="scientific">Salicibibacter cibarius</name>
    <dbReference type="NCBI Taxonomy" id="2743000"/>
    <lineage>
        <taxon>Bacteria</taxon>
        <taxon>Bacillati</taxon>
        <taxon>Bacillota</taxon>
        <taxon>Bacilli</taxon>
        <taxon>Bacillales</taxon>
        <taxon>Bacillaceae</taxon>
        <taxon>Salicibibacter</taxon>
    </lineage>
</organism>
<keyword evidence="6 7" id="KW-0472">Membrane</keyword>
<evidence type="ECO:0000256" key="7">
    <source>
        <dbReference type="SAM" id="Phobius"/>
    </source>
</evidence>
<dbReference type="InterPro" id="IPR050189">
    <property type="entry name" value="MFS_Efflux_Transporters"/>
</dbReference>
<feature type="transmembrane region" description="Helical" evidence="7">
    <location>
        <begin position="325"/>
        <end position="346"/>
    </location>
</feature>
<dbReference type="GO" id="GO:0022857">
    <property type="term" value="F:transmembrane transporter activity"/>
    <property type="evidence" value="ECO:0007669"/>
    <property type="project" value="InterPro"/>
</dbReference>
<dbReference type="GO" id="GO:0005886">
    <property type="term" value="C:plasma membrane"/>
    <property type="evidence" value="ECO:0007669"/>
    <property type="project" value="UniProtKB-SubCell"/>
</dbReference>
<feature type="transmembrane region" description="Helical" evidence="7">
    <location>
        <begin position="70"/>
        <end position="89"/>
    </location>
</feature>
<feature type="domain" description="Major facilitator superfamily (MFS) profile" evidence="8">
    <location>
        <begin position="4"/>
        <end position="381"/>
    </location>
</feature>
<feature type="transmembrane region" description="Helical" evidence="7">
    <location>
        <begin position="128"/>
        <end position="150"/>
    </location>
</feature>
<reference evidence="9 10" key="1">
    <citation type="submission" date="2020-06" db="EMBL/GenBank/DDBJ databases">
        <title>Genomic analysis of Salicibibacter sp. NKC5-3.</title>
        <authorList>
            <person name="Oh Y.J."/>
        </authorList>
    </citation>
    <scope>NUCLEOTIDE SEQUENCE [LARGE SCALE GENOMIC DNA]</scope>
    <source>
        <strain evidence="9 10">NKC5-3</strain>
    </source>
</reference>
<feature type="transmembrane region" description="Helical" evidence="7">
    <location>
        <begin position="358"/>
        <end position="377"/>
    </location>
</feature>
<dbReference type="Pfam" id="PF07690">
    <property type="entry name" value="MFS_1"/>
    <property type="match status" value="1"/>
</dbReference>
<feature type="transmembrane region" description="Helical" evidence="7">
    <location>
        <begin position="267"/>
        <end position="285"/>
    </location>
</feature>
<dbReference type="PANTHER" id="PTHR43124:SF10">
    <property type="entry name" value="PURINE EFFLUX PUMP PBUE"/>
    <property type="match status" value="1"/>
</dbReference>
<sequence>MNYRLLILVLGTFIIGTDDFVIAGLLPNIASDMNVTIAVAGQLVTAFAIAYAIGAPVLGTLTFNMPVKTLLVLSMFVFTSANGLSAIVTSFELLFVTRVIAALAAAVFTPLAMAASTSLVPDTMRGKALSFVIAGITVGLILGAPIGTWIGNAMTWRYSFVFVAVVSFVTVIGILIFLPKIEREASVSIKERLKSFNKMIVLTLSVSVIGTTGGFMTYTYIAPIITEITNIENISIFLLLLGIGALFGNLVGGYLTDRIGAPTTLKLSLFGFAILLAALSLLPVLNPSTLAIVLVGLISLLWGIPGFGMNPALNAFLISLNPTQASMILSFSASALYMGIGLGAIVGGGVIRFSSVNYVGLGSSILVIVALMIFIFVNRAVNKKATTANPTV</sequence>
<dbReference type="InterPro" id="IPR020846">
    <property type="entry name" value="MFS_dom"/>
</dbReference>
<keyword evidence="3" id="KW-1003">Cell membrane</keyword>
<feature type="transmembrane region" description="Helical" evidence="7">
    <location>
        <begin position="95"/>
        <end position="116"/>
    </location>
</feature>
<name>A0A7T7CBQ5_9BACI</name>
<dbReference type="InterPro" id="IPR036259">
    <property type="entry name" value="MFS_trans_sf"/>
</dbReference>
<keyword evidence="5 7" id="KW-1133">Transmembrane helix</keyword>
<evidence type="ECO:0000256" key="3">
    <source>
        <dbReference type="ARBA" id="ARBA00022475"/>
    </source>
</evidence>
<dbReference type="AlphaFoldDB" id="A0A7T7CBQ5"/>
<dbReference type="PROSITE" id="PS50850">
    <property type="entry name" value="MFS"/>
    <property type="match status" value="1"/>
</dbReference>
<keyword evidence="4 7" id="KW-0812">Transmembrane</keyword>